<evidence type="ECO:0000313" key="2">
    <source>
        <dbReference type="Proteomes" id="UP000639643"/>
    </source>
</evidence>
<sequence length="194" mass="21831">MLKLSTERCRTIWTTGSSPWKESLWTSKAILDQRAVRPRELVKLLCDILCKCQDTLEELSIDTKIDTFTEKFLATSLSALYEEHRMRFRKPRTLHLNTSTPGIGYPSLTILSVLRDMTKSTAADGTMYSSVKYLSVGDGGMGFTPAVIEGIIRRFVGLESLMLKGRMATINGRRTYSDLVTKGGIYRAIQEHCP</sequence>
<name>A0A8H6MLR4_9PEZI</name>
<protein>
    <submittedName>
        <fullName evidence="1">Uncharacterized protein</fullName>
    </submittedName>
</protein>
<organism evidence="1 2">
    <name type="scientific">Colletotrichum musicola</name>
    <dbReference type="NCBI Taxonomy" id="2175873"/>
    <lineage>
        <taxon>Eukaryota</taxon>
        <taxon>Fungi</taxon>
        <taxon>Dikarya</taxon>
        <taxon>Ascomycota</taxon>
        <taxon>Pezizomycotina</taxon>
        <taxon>Sordariomycetes</taxon>
        <taxon>Hypocreomycetidae</taxon>
        <taxon>Glomerellales</taxon>
        <taxon>Glomerellaceae</taxon>
        <taxon>Colletotrichum</taxon>
        <taxon>Colletotrichum orchidearum species complex</taxon>
    </lineage>
</organism>
<dbReference type="AlphaFoldDB" id="A0A8H6MLR4"/>
<keyword evidence="2" id="KW-1185">Reference proteome</keyword>
<proteinExistence type="predicted"/>
<accession>A0A8H6MLR4</accession>
<gene>
    <name evidence="1" type="ORF">CMUS01_15780</name>
</gene>
<evidence type="ECO:0000313" key="1">
    <source>
        <dbReference type="EMBL" id="KAF6797550.1"/>
    </source>
</evidence>
<dbReference type="EMBL" id="WIGM01001437">
    <property type="protein sequence ID" value="KAF6797550.1"/>
    <property type="molecule type" value="Genomic_DNA"/>
</dbReference>
<reference evidence="1" key="1">
    <citation type="journal article" date="2020" name="Phytopathology">
        <title>Genome Sequence Resources of Colletotrichum truncatum, C. plurivorum, C. musicola, and C. sojae: Four Species Pathogenic to Soybean (Glycine max).</title>
        <authorList>
            <person name="Rogerio F."/>
            <person name="Boufleur T.R."/>
            <person name="Ciampi-Guillardi M."/>
            <person name="Sukno S.A."/>
            <person name="Thon M.R."/>
            <person name="Massola Junior N.S."/>
            <person name="Baroncelli R."/>
        </authorList>
    </citation>
    <scope>NUCLEOTIDE SEQUENCE</scope>
    <source>
        <strain evidence="1">LFN0074</strain>
    </source>
</reference>
<dbReference type="Proteomes" id="UP000639643">
    <property type="component" value="Unassembled WGS sequence"/>
</dbReference>
<comment type="caution">
    <text evidence="1">The sequence shown here is derived from an EMBL/GenBank/DDBJ whole genome shotgun (WGS) entry which is preliminary data.</text>
</comment>